<evidence type="ECO:0000313" key="3">
    <source>
        <dbReference type="Proteomes" id="UP001151760"/>
    </source>
</evidence>
<dbReference type="Proteomes" id="UP001151760">
    <property type="component" value="Unassembled WGS sequence"/>
</dbReference>
<gene>
    <name evidence="2" type="ORF">Tco_0894291</name>
</gene>
<reference evidence="2" key="1">
    <citation type="journal article" date="2022" name="Int. J. Mol. Sci.">
        <title>Draft Genome of Tanacetum Coccineum: Genomic Comparison of Closely Related Tanacetum-Family Plants.</title>
        <authorList>
            <person name="Yamashiro T."/>
            <person name="Shiraishi A."/>
            <person name="Nakayama K."/>
            <person name="Satake H."/>
        </authorList>
    </citation>
    <scope>NUCLEOTIDE SEQUENCE</scope>
</reference>
<organism evidence="2 3">
    <name type="scientific">Tanacetum coccineum</name>
    <dbReference type="NCBI Taxonomy" id="301880"/>
    <lineage>
        <taxon>Eukaryota</taxon>
        <taxon>Viridiplantae</taxon>
        <taxon>Streptophyta</taxon>
        <taxon>Embryophyta</taxon>
        <taxon>Tracheophyta</taxon>
        <taxon>Spermatophyta</taxon>
        <taxon>Magnoliopsida</taxon>
        <taxon>eudicotyledons</taxon>
        <taxon>Gunneridae</taxon>
        <taxon>Pentapetalae</taxon>
        <taxon>asterids</taxon>
        <taxon>campanulids</taxon>
        <taxon>Asterales</taxon>
        <taxon>Asteraceae</taxon>
        <taxon>Asteroideae</taxon>
        <taxon>Anthemideae</taxon>
        <taxon>Anthemidinae</taxon>
        <taxon>Tanacetum</taxon>
    </lineage>
</organism>
<protein>
    <submittedName>
        <fullName evidence="2">ALP1-like protein</fullName>
    </submittedName>
</protein>
<comment type="caution">
    <text evidence="2">The sequence shown here is derived from an EMBL/GenBank/DDBJ whole genome shotgun (WGS) entry which is preliminary data.</text>
</comment>
<name>A0ABQ5CHM1_9ASTR</name>
<dbReference type="Pfam" id="PF04827">
    <property type="entry name" value="Plant_tran"/>
    <property type="match status" value="1"/>
</dbReference>
<sequence>MNPYFATNPNDIEEERQPNSFNVDDESDVYFLQQAYQYHETLVEDENRPVLTRIPIYRDREGAEDRLMGDYFDEPFEGISTYEADPLPKHFKFFKIKADCTGQMSLSVIMKCTAAIRQLAYDTTPDAFDEYLQMSEHTACDCLLYFNMCIIDLYMSKYLRKPTLEDVEKIYNQHLTRHGFLGMFESIDCMHWEWKQCPVSWQGQYDRGVIKNF</sequence>
<feature type="compositionally biased region" description="Polar residues" evidence="1">
    <location>
        <begin position="1"/>
        <end position="10"/>
    </location>
</feature>
<dbReference type="PANTHER" id="PTHR47150:SF4">
    <property type="entry name" value="HARBINGER TRANSPOSASE-DERIVED PROTEIN-RELATED"/>
    <property type="match status" value="1"/>
</dbReference>
<accession>A0ABQ5CHM1</accession>
<dbReference type="PANTHER" id="PTHR47150">
    <property type="entry name" value="OS12G0169200 PROTEIN"/>
    <property type="match status" value="1"/>
</dbReference>
<dbReference type="InterPro" id="IPR006912">
    <property type="entry name" value="Harbinger_derived_prot"/>
</dbReference>
<feature type="region of interest" description="Disordered" evidence="1">
    <location>
        <begin position="1"/>
        <end position="20"/>
    </location>
</feature>
<evidence type="ECO:0000256" key="1">
    <source>
        <dbReference type="SAM" id="MobiDB-lite"/>
    </source>
</evidence>
<proteinExistence type="predicted"/>
<keyword evidence="3" id="KW-1185">Reference proteome</keyword>
<dbReference type="EMBL" id="BQNB010014128">
    <property type="protein sequence ID" value="GJT24354.1"/>
    <property type="molecule type" value="Genomic_DNA"/>
</dbReference>
<evidence type="ECO:0000313" key="2">
    <source>
        <dbReference type="EMBL" id="GJT24354.1"/>
    </source>
</evidence>
<reference evidence="2" key="2">
    <citation type="submission" date="2022-01" db="EMBL/GenBank/DDBJ databases">
        <authorList>
            <person name="Yamashiro T."/>
            <person name="Shiraishi A."/>
            <person name="Satake H."/>
            <person name="Nakayama K."/>
        </authorList>
    </citation>
    <scope>NUCLEOTIDE SEQUENCE</scope>
</reference>